<sequence>MAELLLQMKNIHKKFPGVYALKNVDFDLKSGEVHALLGENGAGKSTLIKVLGGIYRAEEGKIVIQGKETLINSVADARETGISIIHQEIMLVPNMTIAENIFMGREPTTRLGGVNYRRMNTEAQALIDGFGMNIDASRKVATLSIAQQQMVEIVKAISAKAKIVVMDEPTSSLTDTEVEHLFALIKQLKAQNIGIIYISHKLEELFRICDRITVMRDGERVGTVSTEKTNRNELIKMMVGRTLDEYYIHTERPLGDRVLEAKHIRGKSVKDGSFFLRKGEILGFAGLIGSGRSELMKSMIGIEKRTGGEVYVGGKPVMLNGISDALKVGVALVPEDRKKEGLVLKNSVGFNLTLAVLGEFIRGIHVDRSKEEKIIDQYVDAMSIKASSSRQRVGNLSGGNQQKVLIGKWLASHPQILILDEPTRGVDVGAKAEIYAIINALSEQGVSIIMISSELPEIIGMCDRIYVMSGGRVTGELNRGAFSQETIMNYATGGK</sequence>
<keyword evidence="3" id="KW-1003">Cell membrane</keyword>
<dbReference type="SMART" id="SM00382">
    <property type="entry name" value="AAA"/>
    <property type="match status" value="2"/>
</dbReference>
<reference evidence="11" key="1">
    <citation type="submission" date="2021-02" db="EMBL/GenBank/DDBJ databases">
        <title>Infant gut strain persistence is associated with maternal origin, phylogeny, and functional potential including surface adhesion and iron acquisition.</title>
        <authorList>
            <person name="Lou Y.C."/>
        </authorList>
    </citation>
    <scope>NUCLEOTIDE SEQUENCE</scope>
    <source>
        <strain evidence="11">L3_101_000M1_dasL3_101_000M1_concoct_87</strain>
    </source>
</reference>
<evidence type="ECO:0000313" key="12">
    <source>
        <dbReference type="Proteomes" id="UP000759273"/>
    </source>
</evidence>
<dbReference type="FunFam" id="3.40.50.300:FF:000127">
    <property type="entry name" value="Ribose import ATP-binding protein RbsA"/>
    <property type="match status" value="1"/>
</dbReference>
<keyword evidence="4" id="KW-0762">Sugar transport</keyword>
<dbReference type="AlphaFoldDB" id="A0A943HIY1"/>
<dbReference type="EMBL" id="JAGZGG010000044">
    <property type="protein sequence ID" value="MBS5333513.1"/>
    <property type="molecule type" value="Genomic_DNA"/>
</dbReference>
<keyword evidence="2" id="KW-0813">Transport</keyword>
<protein>
    <submittedName>
        <fullName evidence="11">Sugar ABC transporter ATP-binding protein</fullName>
    </submittedName>
</protein>
<comment type="caution">
    <text evidence="11">The sequence shown here is derived from an EMBL/GenBank/DDBJ whole genome shotgun (WGS) entry which is preliminary data.</text>
</comment>
<dbReference type="InterPro" id="IPR017871">
    <property type="entry name" value="ABC_transporter-like_CS"/>
</dbReference>
<keyword evidence="6" id="KW-0547">Nucleotide-binding</keyword>
<dbReference type="CDD" id="cd03215">
    <property type="entry name" value="ABC_Carb_Monos_II"/>
    <property type="match status" value="1"/>
</dbReference>
<keyword evidence="8" id="KW-1278">Translocase</keyword>
<dbReference type="CDD" id="cd03216">
    <property type="entry name" value="ABC_Carb_Monos_I"/>
    <property type="match status" value="1"/>
</dbReference>
<dbReference type="GO" id="GO:0005886">
    <property type="term" value="C:plasma membrane"/>
    <property type="evidence" value="ECO:0007669"/>
    <property type="project" value="UniProtKB-SubCell"/>
</dbReference>
<dbReference type="InterPro" id="IPR050107">
    <property type="entry name" value="ABC_carbohydrate_import_ATPase"/>
</dbReference>
<dbReference type="GO" id="GO:0016887">
    <property type="term" value="F:ATP hydrolysis activity"/>
    <property type="evidence" value="ECO:0007669"/>
    <property type="project" value="InterPro"/>
</dbReference>
<keyword evidence="9" id="KW-0472">Membrane</keyword>
<evidence type="ECO:0000256" key="1">
    <source>
        <dbReference type="ARBA" id="ARBA00004202"/>
    </source>
</evidence>
<evidence type="ECO:0000256" key="2">
    <source>
        <dbReference type="ARBA" id="ARBA00022448"/>
    </source>
</evidence>
<dbReference type="InterPro" id="IPR003593">
    <property type="entry name" value="AAA+_ATPase"/>
</dbReference>
<dbReference type="PANTHER" id="PTHR43790">
    <property type="entry name" value="CARBOHYDRATE TRANSPORT ATP-BINDING PROTEIN MG119-RELATED"/>
    <property type="match status" value="1"/>
</dbReference>
<evidence type="ECO:0000259" key="10">
    <source>
        <dbReference type="PROSITE" id="PS50893"/>
    </source>
</evidence>
<accession>A0A943HIY1</accession>
<dbReference type="InterPro" id="IPR003439">
    <property type="entry name" value="ABC_transporter-like_ATP-bd"/>
</dbReference>
<evidence type="ECO:0000256" key="7">
    <source>
        <dbReference type="ARBA" id="ARBA00022840"/>
    </source>
</evidence>
<keyword evidence="5" id="KW-0677">Repeat</keyword>
<evidence type="ECO:0000256" key="5">
    <source>
        <dbReference type="ARBA" id="ARBA00022737"/>
    </source>
</evidence>
<dbReference type="InterPro" id="IPR027417">
    <property type="entry name" value="P-loop_NTPase"/>
</dbReference>
<dbReference type="Gene3D" id="3.40.50.300">
    <property type="entry name" value="P-loop containing nucleotide triphosphate hydrolases"/>
    <property type="match status" value="2"/>
</dbReference>
<dbReference type="Pfam" id="PF00005">
    <property type="entry name" value="ABC_tran"/>
    <property type="match status" value="2"/>
</dbReference>
<evidence type="ECO:0000256" key="3">
    <source>
        <dbReference type="ARBA" id="ARBA00022475"/>
    </source>
</evidence>
<organism evidence="11 12">
    <name type="scientific">Subdoligranulum variabile</name>
    <dbReference type="NCBI Taxonomy" id="214851"/>
    <lineage>
        <taxon>Bacteria</taxon>
        <taxon>Bacillati</taxon>
        <taxon>Bacillota</taxon>
        <taxon>Clostridia</taxon>
        <taxon>Eubacteriales</taxon>
        <taxon>Oscillospiraceae</taxon>
        <taxon>Subdoligranulum</taxon>
    </lineage>
</organism>
<feature type="domain" description="ABC transporter" evidence="10">
    <location>
        <begin position="6"/>
        <end position="242"/>
    </location>
</feature>
<evidence type="ECO:0000256" key="8">
    <source>
        <dbReference type="ARBA" id="ARBA00022967"/>
    </source>
</evidence>
<dbReference type="SUPFAM" id="SSF52540">
    <property type="entry name" value="P-loop containing nucleoside triphosphate hydrolases"/>
    <property type="match status" value="2"/>
</dbReference>
<dbReference type="Proteomes" id="UP000759273">
    <property type="component" value="Unassembled WGS sequence"/>
</dbReference>
<evidence type="ECO:0000313" key="11">
    <source>
        <dbReference type="EMBL" id="MBS5333513.1"/>
    </source>
</evidence>
<dbReference type="PROSITE" id="PS50893">
    <property type="entry name" value="ABC_TRANSPORTER_2"/>
    <property type="match status" value="2"/>
</dbReference>
<evidence type="ECO:0000256" key="4">
    <source>
        <dbReference type="ARBA" id="ARBA00022597"/>
    </source>
</evidence>
<keyword evidence="7 11" id="KW-0067">ATP-binding</keyword>
<gene>
    <name evidence="11" type="ORF">KHY36_13420</name>
</gene>
<dbReference type="PROSITE" id="PS00211">
    <property type="entry name" value="ABC_TRANSPORTER_1"/>
    <property type="match status" value="1"/>
</dbReference>
<evidence type="ECO:0000256" key="9">
    <source>
        <dbReference type="ARBA" id="ARBA00023136"/>
    </source>
</evidence>
<proteinExistence type="predicted"/>
<name>A0A943HIY1_9FIRM</name>
<feature type="domain" description="ABC transporter" evidence="10">
    <location>
        <begin position="254"/>
        <end position="495"/>
    </location>
</feature>
<evidence type="ECO:0000256" key="6">
    <source>
        <dbReference type="ARBA" id="ARBA00022741"/>
    </source>
</evidence>
<dbReference type="PANTHER" id="PTHR43790:SF3">
    <property type="entry name" value="D-ALLOSE IMPORT ATP-BINDING PROTEIN ALSA-RELATED"/>
    <property type="match status" value="1"/>
</dbReference>
<dbReference type="GO" id="GO:0005524">
    <property type="term" value="F:ATP binding"/>
    <property type="evidence" value="ECO:0007669"/>
    <property type="project" value="UniProtKB-KW"/>
</dbReference>
<comment type="subcellular location">
    <subcellularLocation>
        <location evidence="1">Cell membrane</location>
        <topology evidence="1">Peripheral membrane protein</topology>
    </subcellularLocation>
</comment>